<dbReference type="InterPro" id="IPR011206">
    <property type="entry name" value="Citrate_lyase_beta/mcl1/mcl2"/>
</dbReference>
<dbReference type="Proteomes" id="UP001430804">
    <property type="component" value="Unassembled WGS sequence"/>
</dbReference>
<comment type="caution">
    <text evidence="5">The sequence shown here is derived from an EMBL/GenBank/DDBJ whole genome shotgun (WGS) entry which is preliminary data.</text>
</comment>
<accession>A0ABS6WT82</accession>
<dbReference type="GO" id="GO:0016829">
    <property type="term" value="F:lyase activity"/>
    <property type="evidence" value="ECO:0007669"/>
    <property type="project" value="UniProtKB-KW"/>
</dbReference>
<evidence type="ECO:0000313" key="6">
    <source>
        <dbReference type="Proteomes" id="UP001430804"/>
    </source>
</evidence>
<evidence type="ECO:0000256" key="1">
    <source>
        <dbReference type="ARBA" id="ARBA00001946"/>
    </source>
</evidence>
<protein>
    <submittedName>
        <fullName evidence="5">CoA ester lyase</fullName>
    </submittedName>
</protein>
<evidence type="ECO:0000256" key="3">
    <source>
        <dbReference type="ARBA" id="ARBA00022842"/>
    </source>
</evidence>
<keyword evidence="3" id="KW-0460">Magnesium</keyword>
<reference evidence="5" key="1">
    <citation type="submission" date="2021-07" db="EMBL/GenBank/DDBJ databases">
        <title>Pseudohoeflea marina sp. nov. a polyhydroxyalcanoate-producing bacterium.</title>
        <authorList>
            <person name="Zheng W."/>
            <person name="Yu S."/>
            <person name="Huang Y."/>
        </authorList>
    </citation>
    <scope>NUCLEOTIDE SEQUENCE</scope>
    <source>
        <strain evidence="5">DP4N28-3</strain>
    </source>
</reference>
<sequence length="312" mass="33888">MTIAPHPDPESTRPIRARRSVLYVPAGHQRAMAKSRALESDAVIFDLEDSVAPTEKNAAREELRSFLAEPLAEGRETIVRINALSTPWGHEDLLAARAVRPDAILVPKVEEPEDISDIDAALDETDAPATLRLWAMIETPRGVMNAGHIARAARTPGCRLDCLVLGTNDLVKETNVAPTPGRPQLTAWLMQVLLAARAYGLDVLDGVFNDFRDAESFAAECRDGRAMGFDGKTLIHPSQIAVANDVFSVESDALREARAIVAAFAKPENAGVGVLSLDGRMVERLHAQSAAKLIEKARRESRTSGHKPDDEL</sequence>
<dbReference type="PIRSF" id="PIRSF015582">
    <property type="entry name" value="Cit_lyase_B"/>
    <property type="match status" value="1"/>
</dbReference>
<proteinExistence type="predicted"/>
<dbReference type="PANTHER" id="PTHR32308">
    <property type="entry name" value="LYASE BETA SUBUNIT, PUTATIVE (AFU_ORTHOLOGUE AFUA_4G13030)-RELATED"/>
    <property type="match status" value="1"/>
</dbReference>
<dbReference type="EMBL" id="JAHWQX010000005">
    <property type="protein sequence ID" value="MBW3099167.1"/>
    <property type="molecule type" value="Genomic_DNA"/>
</dbReference>
<name>A0ABS6WT82_9HYPH</name>
<organism evidence="5 6">
    <name type="scientific">Pseudohoeflea coraliihabitans</name>
    <dbReference type="NCBI Taxonomy" id="2860393"/>
    <lineage>
        <taxon>Bacteria</taxon>
        <taxon>Pseudomonadati</taxon>
        <taxon>Pseudomonadota</taxon>
        <taxon>Alphaproteobacteria</taxon>
        <taxon>Hyphomicrobiales</taxon>
        <taxon>Rhizobiaceae</taxon>
        <taxon>Pseudohoeflea</taxon>
    </lineage>
</organism>
<evidence type="ECO:0000259" key="4">
    <source>
        <dbReference type="Pfam" id="PF03328"/>
    </source>
</evidence>
<dbReference type="InterPro" id="IPR005000">
    <property type="entry name" value="Aldolase/citrate-lyase_domain"/>
</dbReference>
<gene>
    <name evidence="5" type="ORF">KY465_17945</name>
</gene>
<comment type="cofactor">
    <cofactor evidence="1">
        <name>Mg(2+)</name>
        <dbReference type="ChEBI" id="CHEBI:18420"/>
    </cofactor>
</comment>
<dbReference type="Pfam" id="PF03328">
    <property type="entry name" value="HpcH_HpaI"/>
    <property type="match status" value="1"/>
</dbReference>
<keyword evidence="2" id="KW-0479">Metal-binding</keyword>
<dbReference type="PANTHER" id="PTHR32308:SF10">
    <property type="entry name" value="CITRATE LYASE SUBUNIT BETA"/>
    <property type="match status" value="1"/>
</dbReference>
<feature type="domain" description="HpcH/HpaI aldolase/citrate lyase" evidence="4">
    <location>
        <begin position="19"/>
        <end position="237"/>
    </location>
</feature>
<dbReference type="RefSeq" id="WP_219203520.1">
    <property type="nucleotide sequence ID" value="NZ_JAHWQX010000005.1"/>
</dbReference>
<evidence type="ECO:0000256" key="2">
    <source>
        <dbReference type="ARBA" id="ARBA00022723"/>
    </source>
</evidence>
<keyword evidence="6" id="KW-1185">Reference proteome</keyword>
<evidence type="ECO:0000313" key="5">
    <source>
        <dbReference type="EMBL" id="MBW3099167.1"/>
    </source>
</evidence>
<keyword evidence="5" id="KW-0456">Lyase</keyword>